<dbReference type="NCBIfam" id="TIGR04131">
    <property type="entry name" value="Bac_Flav_CTERM"/>
    <property type="match status" value="1"/>
</dbReference>
<evidence type="ECO:0000313" key="1">
    <source>
        <dbReference type="EMBL" id="PZX18590.1"/>
    </source>
</evidence>
<dbReference type="EMBL" id="QKZK01000006">
    <property type="protein sequence ID" value="PZX18590.1"/>
    <property type="molecule type" value="Genomic_DNA"/>
</dbReference>
<dbReference type="InterPro" id="IPR026341">
    <property type="entry name" value="T9SS_type_B"/>
</dbReference>
<dbReference type="Pfam" id="PF17963">
    <property type="entry name" value="Big_9"/>
    <property type="match status" value="2"/>
</dbReference>
<proteinExistence type="predicted"/>
<dbReference type="AlphaFoldDB" id="A0A2W7NF99"/>
<name>A0A2W7NF99_9BACT</name>
<accession>A0A2W7NF99</accession>
<reference evidence="1 2" key="1">
    <citation type="submission" date="2018-06" db="EMBL/GenBank/DDBJ databases">
        <title>Genomic Encyclopedia of Archaeal and Bacterial Type Strains, Phase II (KMG-II): from individual species to whole genera.</title>
        <authorList>
            <person name="Goeker M."/>
        </authorList>
    </citation>
    <scope>NUCLEOTIDE SEQUENCE [LARGE SCALE GENOMIC DNA]</scope>
    <source>
        <strain evidence="1 2">DSM 6779</strain>
    </source>
</reference>
<evidence type="ECO:0000313" key="2">
    <source>
        <dbReference type="Proteomes" id="UP000249239"/>
    </source>
</evidence>
<dbReference type="RefSeq" id="WP_245934940.1">
    <property type="nucleotide sequence ID" value="NZ_QKZK01000006.1"/>
</dbReference>
<dbReference type="Proteomes" id="UP000249239">
    <property type="component" value="Unassembled WGS sequence"/>
</dbReference>
<sequence>MKSGLIIVLFLLSFDLAHADHRKGIDGGIPINANDDLLYMFESDEVYSPVLSNDYGLEGSQITLSIVKAPQNGVYEIKDDLKIYYKPNRSYIGKDELTYRVCSSNGECDEATLYIQVSDFDFKPEAVNDTILMEKGMRETLDVLMNDAGMYDLPLQMTISQELHHGYTQVNEDYTVTVTLDTHYIGLDSLEYRVCDLEGDCTSAWVYFTITNSSELNVFIPGGISPNGDGMNDLFVVPEFDYYRQFRNIRLSILNRWGELVYETPTYQNDWGGTANRGTYSGSLLPAGVYYYQFRLEGNSTPLTGCVYINR</sequence>
<keyword evidence="2" id="KW-1185">Reference proteome</keyword>
<dbReference type="Pfam" id="PF13585">
    <property type="entry name" value="CHU_C"/>
    <property type="match status" value="1"/>
</dbReference>
<gene>
    <name evidence="1" type="ORF">LX69_00983</name>
</gene>
<organism evidence="1 2">
    <name type="scientific">Breznakibacter xylanolyticus</name>
    <dbReference type="NCBI Taxonomy" id="990"/>
    <lineage>
        <taxon>Bacteria</taxon>
        <taxon>Pseudomonadati</taxon>
        <taxon>Bacteroidota</taxon>
        <taxon>Bacteroidia</taxon>
        <taxon>Marinilabiliales</taxon>
        <taxon>Marinilabiliaceae</taxon>
        <taxon>Breznakibacter</taxon>
    </lineage>
</organism>
<protein>
    <submittedName>
        <fullName evidence="1">Gliding motility-associated-like protein</fullName>
    </submittedName>
</protein>
<dbReference type="Gene3D" id="2.60.40.2810">
    <property type="match status" value="1"/>
</dbReference>
<comment type="caution">
    <text evidence="1">The sequence shown here is derived from an EMBL/GenBank/DDBJ whole genome shotgun (WGS) entry which is preliminary data.</text>
</comment>